<dbReference type="InterPro" id="IPR050832">
    <property type="entry name" value="Bact_Acetyltransf"/>
</dbReference>
<evidence type="ECO:0000256" key="2">
    <source>
        <dbReference type="ARBA" id="ARBA00023315"/>
    </source>
</evidence>
<proteinExistence type="predicted"/>
<dbReference type="PANTHER" id="PTHR43877">
    <property type="entry name" value="AMINOALKYLPHOSPHONATE N-ACETYLTRANSFERASE-RELATED-RELATED"/>
    <property type="match status" value="1"/>
</dbReference>
<evidence type="ECO:0000256" key="1">
    <source>
        <dbReference type="ARBA" id="ARBA00022679"/>
    </source>
</evidence>
<keyword evidence="2" id="KW-0012">Acyltransferase</keyword>
<dbReference type="CDD" id="cd04301">
    <property type="entry name" value="NAT_SF"/>
    <property type="match status" value="1"/>
</dbReference>
<reference evidence="4 5" key="1">
    <citation type="submission" date="2020-07" db="EMBL/GenBank/DDBJ databases">
        <title>Sequencing the genomes of 1000 actinobacteria strains.</title>
        <authorList>
            <person name="Klenk H.-P."/>
        </authorList>
    </citation>
    <scope>NUCLEOTIDE SEQUENCE [LARGE SCALE GENOMIC DNA]</scope>
    <source>
        <strain evidence="4 5">DSM 45927</strain>
    </source>
</reference>
<sequence length="171" mass="18221">MSLPPGLAIEDAVPEDAGEVWTLQRAAFVDEAQAYGDPFILPLTESLDQVRRFGESGGVLLKAVLEGRIVGAVRGRAAEGVALVSKLCVAPDLRRRGIARALMTALEDRVTAAFPAVTGFAIATGHDSAANLRFYRGLGYHETHRERLADHLTMVHLRKPVPGRAAASGIG</sequence>
<dbReference type="SUPFAM" id="SSF55729">
    <property type="entry name" value="Acyl-CoA N-acyltransferases (Nat)"/>
    <property type="match status" value="1"/>
</dbReference>
<gene>
    <name evidence="4" type="ORF">HNR12_001038</name>
</gene>
<evidence type="ECO:0000313" key="5">
    <source>
        <dbReference type="Proteomes" id="UP000575985"/>
    </source>
</evidence>
<keyword evidence="5" id="KW-1185">Reference proteome</keyword>
<dbReference type="AlphaFoldDB" id="A0A853BJJ3"/>
<evidence type="ECO:0000313" key="4">
    <source>
        <dbReference type="EMBL" id="NYI94761.1"/>
    </source>
</evidence>
<organism evidence="4 5">
    <name type="scientific">Streptomonospora nanhaiensis</name>
    <dbReference type="NCBI Taxonomy" id="1323731"/>
    <lineage>
        <taxon>Bacteria</taxon>
        <taxon>Bacillati</taxon>
        <taxon>Actinomycetota</taxon>
        <taxon>Actinomycetes</taxon>
        <taxon>Streptosporangiales</taxon>
        <taxon>Nocardiopsidaceae</taxon>
        <taxon>Streptomonospora</taxon>
    </lineage>
</organism>
<dbReference type="EMBL" id="JACCFO010000001">
    <property type="protein sequence ID" value="NYI94761.1"/>
    <property type="molecule type" value="Genomic_DNA"/>
</dbReference>
<dbReference type="Proteomes" id="UP000575985">
    <property type="component" value="Unassembled WGS sequence"/>
</dbReference>
<dbReference type="GO" id="GO:0016747">
    <property type="term" value="F:acyltransferase activity, transferring groups other than amino-acyl groups"/>
    <property type="evidence" value="ECO:0007669"/>
    <property type="project" value="InterPro"/>
</dbReference>
<name>A0A853BJJ3_9ACTN</name>
<evidence type="ECO:0000259" key="3">
    <source>
        <dbReference type="PROSITE" id="PS51186"/>
    </source>
</evidence>
<dbReference type="InterPro" id="IPR016181">
    <property type="entry name" value="Acyl_CoA_acyltransferase"/>
</dbReference>
<dbReference type="RefSeq" id="WP_179766403.1">
    <property type="nucleotide sequence ID" value="NZ_JACCFO010000001.1"/>
</dbReference>
<dbReference type="Pfam" id="PF13673">
    <property type="entry name" value="Acetyltransf_10"/>
    <property type="match status" value="1"/>
</dbReference>
<dbReference type="Gene3D" id="3.40.630.30">
    <property type="match status" value="1"/>
</dbReference>
<dbReference type="InterPro" id="IPR000182">
    <property type="entry name" value="GNAT_dom"/>
</dbReference>
<keyword evidence="1 4" id="KW-0808">Transferase</keyword>
<accession>A0A853BJJ3</accession>
<protein>
    <submittedName>
        <fullName evidence="4">GNAT superfamily N-acetyltransferase</fullName>
    </submittedName>
</protein>
<comment type="caution">
    <text evidence="4">The sequence shown here is derived from an EMBL/GenBank/DDBJ whole genome shotgun (WGS) entry which is preliminary data.</text>
</comment>
<dbReference type="PROSITE" id="PS51186">
    <property type="entry name" value="GNAT"/>
    <property type="match status" value="1"/>
</dbReference>
<feature type="domain" description="N-acetyltransferase" evidence="3">
    <location>
        <begin position="7"/>
        <end position="162"/>
    </location>
</feature>